<comment type="caution">
    <text evidence="3">The sequence shown here is derived from an EMBL/GenBank/DDBJ whole genome shotgun (WGS) entry which is preliminary data.</text>
</comment>
<dbReference type="InterPro" id="IPR017850">
    <property type="entry name" value="Alkaline_phosphatase_core_sf"/>
</dbReference>
<keyword evidence="4" id="KW-1185">Reference proteome</keyword>
<dbReference type="EMBL" id="AZFT01000001">
    <property type="protein sequence ID" value="KRL87479.1"/>
    <property type="molecule type" value="Genomic_DNA"/>
</dbReference>
<feature type="transmembrane region" description="Helical" evidence="1">
    <location>
        <begin position="63"/>
        <end position="81"/>
    </location>
</feature>
<feature type="transmembrane region" description="Helical" evidence="1">
    <location>
        <begin position="379"/>
        <end position="405"/>
    </location>
</feature>
<organism evidence="3 4">
    <name type="scientific">Ligilactobacillus apodemi DSM 16634 = JCM 16172</name>
    <dbReference type="NCBI Taxonomy" id="1423724"/>
    <lineage>
        <taxon>Bacteria</taxon>
        <taxon>Bacillati</taxon>
        <taxon>Bacillota</taxon>
        <taxon>Bacilli</taxon>
        <taxon>Lactobacillales</taxon>
        <taxon>Lactobacillaceae</taxon>
        <taxon>Ligilactobacillus</taxon>
    </lineage>
</organism>
<evidence type="ECO:0000259" key="2">
    <source>
        <dbReference type="Pfam" id="PF00884"/>
    </source>
</evidence>
<dbReference type="AlphaFoldDB" id="A0A0R1U2B2"/>
<dbReference type="CDD" id="cd16015">
    <property type="entry name" value="LTA_synthase"/>
    <property type="match status" value="1"/>
</dbReference>
<dbReference type="eggNOG" id="COG1368">
    <property type="taxonomic scope" value="Bacteria"/>
</dbReference>
<feature type="transmembrane region" description="Helical" evidence="1">
    <location>
        <begin position="342"/>
        <end position="359"/>
    </location>
</feature>
<dbReference type="PATRIC" id="fig|1423724.4.peg.42"/>
<evidence type="ECO:0000256" key="1">
    <source>
        <dbReference type="SAM" id="Phobius"/>
    </source>
</evidence>
<keyword evidence="1" id="KW-0812">Transmembrane</keyword>
<feature type="transmembrane region" description="Helical" evidence="1">
    <location>
        <begin position="211"/>
        <end position="233"/>
    </location>
</feature>
<dbReference type="Gene3D" id="3.40.720.10">
    <property type="entry name" value="Alkaline Phosphatase, subunit A"/>
    <property type="match status" value="1"/>
</dbReference>
<evidence type="ECO:0000313" key="4">
    <source>
        <dbReference type="Proteomes" id="UP000051324"/>
    </source>
</evidence>
<feature type="domain" description="Sulfatase N-terminal" evidence="2">
    <location>
        <begin position="593"/>
        <end position="884"/>
    </location>
</feature>
<dbReference type="STRING" id="1423724.FC32_GL000041"/>
<dbReference type="SUPFAM" id="SSF53649">
    <property type="entry name" value="Alkaline phosphatase-like"/>
    <property type="match status" value="1"/>
</dbReference>
<feature type="transmembrane region" description="Helical" evidence="1">
    <location>
        <begin position="495"/>
        <end position="512"/>
    </location>
</feature>
<sequence>MMLTLLNSFYWQKEPAILSSETANLKLALANIIHGATLTGINVLLLLFGYLLARHKKLGGAQLWSYLFIFGWVIVLSLYFIKDSIEISVLYNAFFPMLRNAYPLITGIIFGWLTVEPFQKLFERSKISYYAFIVIAIVVPSIFDKDIFYYDSGATISYAWVLFILGATLTTNVTKKRAWCEFTILGILAILALGLMPSISQASHGSLTTAYRLTSAANAVIILPSLALVRLLVSNPKLAKMKIKTQFLLSFLGVVMVASFPTISEALNELNDKSAWGTRYLEAFQAVSLPGIIFFVTYLLYLLPVFKHAKALDVKFIPRKLLKIHPKQLVLSLKKWGTNHKVALLVGGTLLFLSYLSFVATNVDWRVANTIEGNKSYNAFIYCILQRPQLIVVNALLLACLYWILRALTNNFWFSFLTSDFLILIWVIATHLKIASRNEPILPSEVVMVGAYTNLLSMVPHWILIVAVIVLVVLVGLIIWLNLKKPIAKLSWKRRLFYLVIPCVVVGSSFYWNHDAFPLKKPMQTLGNDPAFYNQLYAAQLNGPTLQFMNNLDVVIMKEPSNYSKAKVEEIVAKYTALAKEINQTRTNNLSEQTIIFNLSESFSDPNHVTGTKLKSDPIPYINSLMKKTTSGYMISPGYGGGTANIEYMTLTGFSLGNFSPTLSIPYTQLVSSSTYSPSIANYFPSSVAIHPYVGTFYSRTEVYKKFGFDDFIYDGSKTPLKHKEKIQNSPYYSDRTAYANTLDMINSNKKSGQFINLVTMQNHMPYDQDTYASNAKISVKKAVGLDDYVAKMINNFTIGINYTDKYVAEFIAKIDKINKPITIVFYGDHLPGIYSNDMNKDSLNLHETDYFIYSNKYARKHGATNKLTNSSYVSPSEFPAMVAEQTNSKVSPYYALLTKIYQTTPAEFLGGESSSSTERKVDYVNSEGKLISSKQLTKEQKEVLEDLKIIQYDITAGKHYVKNTNFMKMLQ</sequence>
<dbReference type="Proteomes" id="UP000051324">
    <property type="component" value="Unassembled WGS sequence"/>
</dbReference>
<evidence type="ECO:0000313" key="3">
    <source>
        <dbReference type="EMBL" id="KRL87479.1"/>
    </source>
</evidence>
<feature type="transmembrane region" description="Helical" evidence="1">
    <location>
        <begin position="245"/>
        <end position="263"/>
    </location>
</feature>
<protein>
    <recommendedName>
        <fullName evidence="2">Sulfatase N-terminal domain-containing protein</fullName>
    </recommendedName>
</protein>
<feature type="transmembrane region" description="Helical" evidence="1">
    <location>
        <begin position="412"/>
        <end position="432"/>
    </location>
</feature>
<dbReference type="Pfam" id="PF00884">
    <property type="entry name" value="Sulfatase"/>
    <property type="match status" value="1"/>
</dbReference>
<name>A0A0R1U2B2_9LACO</name>
<accession>A0A0R1U2B2</accession>
<reference evidence="3 4" key="1">
    <citation type="journal article" date="2015" name="Genome Announc.">
        <title>Expanding the biotechnology potential of lactobacilli through comparative genomics of 213 strains and associated genera.</title>
        <authorList>
            <person name="Sun Z."/>
            <person name="Harris H.M."/>
            <person name="McCann A."/>
            <person name="Guo C."/>
            <person name="Argimon S."/>
            <person name="Zhang W."/>
            <person name="Yang X."/>
            <person name="Jeffery I.B."/>
            <person name="Cooney J.C."/>
            <person name="Kagawa T.F."/>
            <person name="Liu W."/>
            <person name="Song Y."/>
            <person name="Salvetti E."/>
            <person name="Wrobel A."/>
            <person name="Rasinkangas P."/>
            <person name="Parkhill J."/>
            <person name="Rea M.C."/>
            <person name="O'Sullivan O."/>
            <person name="Ritari J."/>
            <person name="Douillard F.P."/>
            <person name="Paul Ross R."/>
            <person name="Yang R."/>
            <person name="Briner A.E."/>
            <person name="Felis G.E."/>
            <person name="de Vos W.M."/>
            <person name="Barrangou R."/>
            <person name="Klaenhammer T.R."/>
            <person name="Caufield P.W."/>
            <person name="Cui Y."/>
            <person name="Zhang H."/>
            <person name="O'Toole P.W."/>
        </authorList>
    </citation>
    <scope>NUCLEOTIDE SEQUENCE [LARGE SCALE GENOMIC DNA]</scope>
    <source>
        <strain evidence="3 4">DSM 16634</strain>
    </source>
</reference>
<keyword evidence="1" id="KW-0472">Membrane</keyword>
<feature type="transmembrane region" description="Helical" evidence="1">
    <location>
        <begin position="149"/>
        <end position="170"/>
    </location>
</feature>
<feature type="transmembrane region" description="Helical" evidence="1">
    <location>
        <begin position="283"/>
        <end position="303"/>
    </location>
</feature>
<dbReference type="InterPro" id="IPR000917">
    <property type="entry name" value="Sulfatase_N"/>
</dbReference>
<feature type="transmembrane region" description="Helical" evidence="1">
    <location>
        <begin position="28"/>
        <end position="51"/>
    </location>
</feature>
<feature type="transmembrane region" description="Helical" evidence="1">
    <location>
        <begin position="182"/>
        <end position="199"/>
    </location>
</feature>
<feature type="transmembrane region" description="Helical" evidence="1">
    <location>
        <begin position="462"/>
        <end position="483"/>
    </location>
</feature>
<gene>
    <name evidence="3" type="ORF">FC32_GL000041</name>
</gene>
<keyword evidence="1" id="KW-1133">Transmembrane helix</keyword>
<proteinExistence type="predicted"/>
<feature type="transmembrane region" description="Helical" evidence="1">
    <location>
        <begin position="93"/>
        <end position="115"/>
    </location>
</feature>
<feature type="transmembrane region" description="Helical" evidence="1">
    <location>
        <begin position="127"/>
        <end position="143"/>
    </location>
</feature>